<dbReference type="EMBL" id="JAVDUM010000003">
    <property type="protein sequence ID" value="MDR6866401.1"/>
    <property type="molecule type" value="Genomic_DNA"/>
</dbReference>
<comment type="caution">
    <text evidence="4">The sequence shown here is derived from an EMBL/GenBank/DDBJ whole genome shotgun (WGS) entry which is preliminary data.</text>
</comment>
<reference evidence="4 5" key="1">
    <citation type="submission" date="2023-07" db="EMBL/GenBank/DDBJ databases">
        <title>Sorghum-associated microbial communities from plants grown in Nebraska, USA.</title>
        <authorList>
            <person name="Schachtman D."/>
        </authorList>
    </citation>
    <scope>NUCLEOTIDE SEQUENCE [LARGE SCALE GENOMIC DNA]</scope>
    <source>
        <strain evidence="4 5">2980</strain>
    </source>
</reference>
<dbReference type="PANTHER" id="PTHR43072">
    <property type="entry name" value="N-ACETYLTRANSFERASE"/>
    <property type="match status" value="1"/>
</dbReference>
<dbReference type="PANTHER" id="PTHR43072:SF23">
    <property type="entry name" value="UPF0039 PROTEIN C11D3.02C"/>
    <property type="match status" value="1"/>
</dbReference>
<feature type="domain" description="N-acetyltransferase" evidence="3">
    <location>
        <begin position="5"/>
        <end position="169"/>
    </location>
</feature>
<evidence type="ECO:0000259" key="3">
    <source>
        <dbReference type="PROSITE" id="PS51186"/>
    </source>
</evidence>
<dbReference type="Gene3D" id="3.40.630.30">
    <property type="match status" value="1"/>
</dbReference>
<protein>
    <submittedName>
        <fullName evidence="4">Phosphinothricin acetyltransferase</fullName>
        <ecNumber evidence="4">2.3.1.183</ecNumber>
    </submittedName>
</protein>
<proteinExistence type="predicted"/>
<dbReference type="Proteomes" id="UP001259347">
    <property type="component" value="Unassembled WGS sequence"/>
</dbReference>
<keyword evidence="5" id="KW-1185">Reference proteome</keyword>
<evidence type="ECO:0000256" key="1">
    <source>
        <dbReference type="ARBA" id="ARBA00022679"/>
    </source>
</evidence>
<dbReference type="PROSITE" id="PS51186">
    <property type="entry name" value="GNAT"/>
    <property type="match status" value="1"/>
</dbReference>
<dbReference type="InterPro" id="IPR016181">
    <property type="entry name" value="Acyl_CoA_acyltransferase"/>
</dbReference>
<dbReference type="RefSeq" id="WP_310018158.1">
    <property type="nucleotide sequence ID" value="NZ_JAVDUM010000003.1"/>
</dbReference>
<dbReference type="CDD" id="cd04301">
    <property type="entry name" value="NAT_SF"/>
    <property type="match status" value="1"/>
</dbReference>
<dbReference type="GO" id="GO:0102971">
    <property type="term" value="F:phosphinothricin N-acetyltransferase activity"/>
    <property type="evidence" value="ECO:0007669"/>
    <property type="project" value="UniProtKB-EC"/>
</dbReference>
<dbReference type="EC" id="2.3.1.183" evidence="4"/>
<sequence length="169" mass="18386">MTEDVLIRDALASDADEVSEIYNHYVRESVVTFDEEEGTPAEWREKHERLRGAGLPFLVAVDRASGRVLGYALAQPWRVKSAYRYTVEDSIYLGPDAAGRGIGRELLVALVDASRVAGLRQMIAVITGSGAEASIALHAKLGFVETGRLSDVGVKFGRTIGVVLLQKEL</sequence>
<dbReference type="InterPro" id="IPR000182">
    <property type="entry name" value="GNAT_dom"/>
</dbReference>
<keyword evidence="1 4" id="KW-0808">Transferase</keyword>
<dbReference type="Pfam" id="PF00583">
    <property type="entry name" value="Acetyltransf_1"/>
    <property type="match status" value="1"/>
</dbReference>
<evidence type="ECO:0000256" key="2">
    <source>
        <dbReference type="ARBA" id="ARBA00023315"/>
    </source>
</evidence>
<accession>A0ABU1S9W9</accession>
<organism evidence="4 5">
    <name type="scientific">Microbacterium resistens</name>
    <dbReference type="NCBI Taxonomy" id="156977"/>
    <lineage>
        <taxon>Bacteria</taxon>
        <taxon>Bacillati</taxon>
        <taxon>Actinomycetota</taxon>
        <taxon>Actinomycetes</taxon>
        <taxon>Micrococcales</taxon>
        <taxon>Microbacteriaceae</taxon>
        <taxon>Microbacterium</taxon>
    </lineage>
</organism>
<evidence type="ECO:0000313" key="4">
    <source>
        <dbReference type="EMBL" id="MDR6866401.1"/>
    </source>
</evidence>
<keyword evidence="2 4" id="KW-0012">Acyltransferase</keyword>
<name>A0ABU1S9W9_9MICO</name>
<dbReference type="SUPFAM" id="SSF55729">
    <property type="entry name" value="Acyl-CoA N-acyltransferases (Nat)"/>
    <property type="match status" value="1"/>
</dbReference>
<gene>
    <name evidence="4" type="ORF">J2Y69_000993</name>
</gene>
<evidence type="ECO:0000313" key="5">
    <source>
        <dbReference type="Proteomes" id="UP001259347"/>
    </source>
</evidence>